<dbReference type="SUPFAM" id="SSF81324">
    <property type="entry name" value="Voltage-gated potassium channels"/>
    <property type="match status" value="1"/>
</dbReference>
<evidence type="ECO:0000256" key="4">
    <source>
        <dbReference type="ARBA" id="ARBA00022692"/>
    </source>
</evidence>
<feature type="compositionally biased region" description="Basic and acidic residues" evidence="12">
    <location>
        <begin position="124"/>
        <end position="136"/>
    </location>
</feature>
<feature type="transmembrane region" description="Helical" evidence="13">
    <location>
        <begin position="248"/>
        <end position="266"/>
    </location>
</feature>
<dbReference type="InterPro" id="IPR028325">
    <property type="entry name" value="VG_K_chnl"/>
</dbReference>
<proteinExistence type="predicted"/>
<dbReference type="AlphaFoldDB" id="A0A0F7SYM4"/>
<feature type="compositionally biased region" description="Gly residues" evidence="12">
    <location>
        <begin position="509"/>
        <end position="524"/>
    </location>
</feature>
<sequence length="606" mass="66376">MSSSHASSSKLPSYRRYSGSTPSSPTMIAEEYELSSPPASPRLNGQSPTKHSFPSVNQLTTSPTHSARPLGRPRGLSLHDLSNQSSAQLMDTLHLWNQPPPSLTRKDLPASLNFTVDETHHPADLNRQIHDPDGTHSGHTSGNTVAMLGLGNDDDTWDIARGMKSGWRRQLFLMMEEPTSSDMAFHIHWGVTALILISACLTVFSTLPGFHKNPLLARSLFGLDTTIVVLFTVEYLARLLAHSDNKHLFWSHFSSFFGIIDLLAIFPYYIEILVHADTSVLFRFSILRTFRLLRVFRAFRYSNTVVLTIEVMRIAIKLSQDALLALLFFILMVVIIFSTLVYFAERGTWDDVLQTFVDAEGDPTTFGNIPAAAWFVLVTITTVGYGEVTPRSALGKIIVVPLLMFGLLLIALPSFVLGRNFATVWDALRHAEQNTNQVIESVEDEDNDSPAHQSTAHSSTSHLTSLRQSRDLTPLPTTNKYSTIPTGASPRASLSRRPPRTVEARATAAGGGGGDGSSGGGSGSVGMQEGVNRLSNMKLARNQEALSGQIDSLREVVESQGRLIARLVSALESKEIGGSTISVGDDDRSGKRRENLLGSDEKRKNL</sequence>
<evidence type="ECO:0000256" key="8">
    <source>
        <dbReference type="ARBA" id="ARBA00022989"/>
    </source>
</evidence>
<evidence type="ECO:0000256" key="5">
    <source>
        <dbReference type="ARBA" id="ARBA00022826"/>
    </source>
</evidence>
<feature type="compositionally biased region" description="Low complexity" evidence="12">
    <location>
        <begin position="1"/>
        <end position="12"/>
    </location>
</feature>
<feature type="transmembrane region" description="Helical" evidence="13">
    <location>
        <begin position="183"/>
        <end position="204"/>
    </location>
</feature>
<dbReference type="GO" id="GO:0005249">
    <property type="term" value="F:voltage-gated potassium channel activity"/>
    <property type="evidence" value="ECO:0007669"/>
    <property type="project" value="InterPro"/>
</dbReference>
<feature type="compositionally biased region" description="Polar residues" evidence="12">
    <location>
        <begin position="475"/>
        <end position="486"/>
    </location>
</feature>
<evidence type="ECO:0000256" key="6">
    <source>
        <dbReference type="ARBA" id="ARBA00022882"/>
    </source>
</evidence>
<evidence type="ECO:0000256" key="11">
    <source>
        <dbReference type="ARBA" id="ARBA00023303"/>
    </source>
</evidence>
<keyword evidence="6" id="KW-0851">Voltage-gated channel</keyword>
<dbReference type="EMBL" id="LN483332">
    <property type="protein sequence ID" value="CED85353.1"/>
    <property type="molecule type" value="Genomic_DNA"/>
</dbReference>
<keyword evidence="4 13" id="KW-0812">Transmembrane</keyword>
<dbReference type="Gene3D" id="1.10.287.70">
    <property type="match status" value="1"/>
</dbReference>
<dbReference type="PANTHER" id="PTHR11537:SF254">
    <property type="entry name" value="POTASSIUM VOLTAGE-GATED CHANNEL PROTEIN SHAB"/>
    <property type="match status" value="1"/>
</dbReference>
<evidence type="ECO:0000256" key="10">
    <source>
        <dbReference type="ARBA" id="ARBA00023136"/>
    </source>
</evidence>
<dbReference type="Gene3D" id="1.20.120.350">
    <property type="entry name" value="Voltage-gated potassium channels. Chain C"/>
    <property type="match status" value="1"/>
</dbReference>
<feature type="region of interest" description="Disordered" evidence="12">
    <location>
        <begin position="443"/>
        <end position="529"/>
    </location>
</feature>
<feature type="region of interest" description="Disordered" evidence="12">
    <location>
        <begin position="124"/>
        <end position="145"/>
    </location>
</feature>
<feature type="transmembrane region" description="Helical" evidence="13">
    <location>
        <begin position="364"/>
        <end position="385"/>
    </location>
</feature>
<protein>
    <submittedName>
        <fullName evidence="15">Voltage-gated potassium channel</fullName>
    </submittedName>
</protein>
<evidence type="ECO:0000256" key="7">
    <source>
        <dbReference type="ARBA" id="ARBA00022958"/>
    </source>
</evidence>
<accession>A0A0F7SYM4</accession>
<keyword evidence="9" id="KW-0406">Ion transport</keyword>
<evidence type="ECO:0000259" key="14">
    <source>
        <dbReference type="Pfam" id="PF00520"/>
    </source>
</evidence>
<organism evidence="15">
    <name type="scientific">Phaffia rhodozyma</name>
    <name type="common">Yeast</name>
    <name type="synonym">Xanthophyllomyces dendrorhous</name>
    <dbReference type="NCBI Taxonomy" id="264483"/>
    <lineage>
        <taxon>Eukaryota</taxon>
        <taxon>Fungi</taxon>
        <taxon>Dikarya</taxon>
        <taxon>Basidiomycota</taxon>
        <taxon>Agaricomycotina</taxon>
        <taxon>Tremellomycetes</taxon>
        <taxon>Cystofilobasidiales</taxon>
        <taxon>Mrakiaceae</taxon>
        <taxon>Phaffia</taxon>
    </lineage>
</organism>
<dbReference type="FunFam" id="1.10.287.70:FF:000097">
    <property type="entry name" value="Potassium voltage-gated channel subfamily G member 3"/>
    <property type="match status" value="1"/>
</dbReference>
<keyword evidence="2" id="KW-0813">Transport</keyword>
<dbReference type="GO" id="GO:0008076">
    <property type="term" value="C:voltage-gated potassium channel complex"/>
    <property type="evidence" value="ECO:0007669"/>
    <property type="project" value="InterPro"/>
</dbReference>
<evidence type="ECO:0000256" key="3">
    <source>
        <dbReference type="ARBA" id="ARBA00022538"/>
    </source>
</evidence>
<dbReference type="InterPro" id="IPR027359">
    <property type="entry name" value="Volt_channel_dom_sf"/>
</dbReference>
<feature type="region of interest" description="Disordered" evidence="12">
    <location>
        <begin position="577"/>
        <end position="606"/>
    </location>
</feature>
<evidence type="ECO:0000256" key="1">
    <source>
        <dbReference type="ARBA" id="ARBA00004141"/>
    </source>
</evidence>
<evidence type="ECO:0000256" key="12">
    <source>
        <dbReference type="SAM" id="MobiDB-lite"/>
    </source>
</evidence>
<evidence type="ECO:0000256" key="2">
    <source>
        <dbReference type="ARBA" id="ARBA00022448"/>
    </source>
</evidence>
<keyword evidence="7" id="KW-0630">Potassium</keyword>
<feature type="compositionally biased region" description="Low complexity" evidence="12">
    <location>
        <begin position="451"/>
        <end position="467"/>
    </location>
</feature>
<comment type="subcellular location">
    <subcellularLocation>
        <location evidence="1">Membrane</location>
        <topology evidence="1">Multi-pass membrane protein</topology>
    </subcellularLocation>
</comment>
<feature type="transmembrane region" description="Helical" evidence="13">
    <location>
        <begin position="322"/>
        <end position="344"/>
    </location>
</feature>
<reference evidence="15" key="1">
    <citation type="submission" date="2014-08" db="EMBL/GenBank/DDBJ databases">
        <authorList>
            <person name="Sharma Rahul"/>
            <person name="Thines Marco"/>
        </authorList>
    </citation>
    <scope>NUCLEOTIDE SEQUENCE</scope>
</reference>
<dbReference type="InterPro" id="IPR005821">
    <property type="entry name" value="Ion_trans_dom"/>
</dbReference>
<evidence type="ECO:0000313" key="15">
    <source>
        <dbReference type="EMBL" id="CED85353.1"/>
    </source>
</evidence>
<feature type="compositionally biased region" description="Polar residues" evidence="12">
    <location>
        <begin position="43"/>
        <end position="65"/>
    </location>
</feature>
<keyword evidence="5" id="KW-0631">Potassium channel</keyword>
<keyword evidence="8 13" id="KW-1133">Transmembrane helix</keyword>
<dbReference type="Pfam" id="PF00520">
    <property type="entry name" value="Ion_trans"/>
    <property type="match status" value="1"/>
</dbReference>
<evidence type="ECO:0000256" key="13">
    <source>
        <dbReference type="SAM" id="Phobius"/>
    </source>
</evidence>
<feature type="transmembrane region" description="Helical" evidence="13">
    <location>
        <begin position="216"/>
        <end position="236"/>
    </location>
</feature>
<dbReference type="PANTHER" id="PTHR11537">
    <property type="entry name" value="VOLTAGE-GATED POTASSIUM CHANNEL"/>
    <property type="match status" value="1"/>
</dbReference>
<dbReference type="PRINTS" id="PR00169">
    <property type="entry name" value="KCHANNEL"/>
</dbReference>
<name>A0A0F7SYM4_PHARH</name>
<feature type="domain" description="Ion transport" evidence="14">
    <location>
        <begin position="187"/>
        <end position="423"/>
    </location>
</feature>
<evidence type="ECO:0000256" key="9">
    <source>
        <dbReference type="ARBA" id="ARBA00023065"/>
    </source>
</evidence>
<feature type="compositionally biased region" description="Basic and acidic residues" evidence="12">
    <location>
        <begin position="585"/>
        <end position="606"/>
    </location>
</feature>
<keyword evidence="3" id="KW-0633">Potassium transport</keyword>
<keyword evidence="11 15" id="KW-0407">Ion channel</keyword>
<feature type="transmembrane region" description="Helical" evidence="13">
    <location>
        <begin position="397"/>
        <end position="417"/>
    </location>
</feature>
<keyword evidence="10 13" id="KW-0472">Membrane</keyword>
<dbReference type="GO" id="GO:0001508">
    <property type="term" value="P:action potential"/>
    <property type="evidence" value="ECO:0007669"/>
    <property type="project" value="TreeGrafter"/>
</dbReference>
<feature type="region of interest" description="Disordered" evidence="12">
    <location>
        <begin position="1"/>
        <end position="79"/>
    </location>
</feature>